<keyword evidence="3" id="KW-1133">Transmembrane helix</keyword>
<reference evidence="5 6" key="1">
    <citation type="submission" date="2022-03" db="EMBL/GenBank/DDBJ databases">
        <authorList>
            <person name="Macdonald S."/>
            <person name="Ahmed S."/>
            <person name="Newling K."/>
        </authorList>
    </citation>
    <scope>NUCLEOTIDE SEQUENCE [LARGE SCALE GENOMIC DNA]</scope>
</reference>
<evidence type="ECO:0000313" key="5">
    <source>
        <dbReference type="EMBL" id="CAH8312678.1"/>
    </source>
</evidence>
<protein>
    <recommendedName>
        <fullName evidence="4">TIR domain-containing protein</fullName>
    </recommendedName>
</protein>
<accession>A0ABC8J3P6</accession>
<keyword evidence="3" id="KW-0812">Transmembrane</keyword>
<dbReference type="SMART" id="SM00255">
    <property type="entry name" value="TIR"/>
    <property type="match status" value="1"/>
</dbReference>
<feature type="region of interest" description="Disordered" evidence="2">
    <location>
        <begin position="1"/>
        <end position="32"/>
    </location>
</feature>
<dbReference type="Gene3D" id="3.40.50.10140">
    <property type="entry name" value="Toll/interleukin-1 receptor homology (TIR) domain"/>
    <property type="match status" value="1"/>
</dbReference>
<feature type="compositionally biased region" description="Pro residues" evidence="2">
    <location>
        <begin position="1"/>
        <end position="12"/>
    </location>
</feature>
<feature type="domain" description="TIR" evidence="4">
    <location>
        <begin position="62"/>
        <end position="228"/>
    </location>
</feature>
<sequence>MDIPVPQQPPAQPLEDEEPPPPQPLEDEQPRPQPLDTNISAFYLLLICFSLFYIVVGRHPPPRPQLFVNFWGNELSNGFVSHVVKALEDAGVNVFKDSNELKVRDTETIIKKIDNSKIALVIFSDRFSESEWCLNEVVRMANRVKDSKLRVIPVFYRVSTYDVKNFKGKFGSAFEETVQKQSAEVKHVAELWMGSVKSVSSKPGLTSEIHSVDSNLVDAIVEDVKRQLPEIFTKSNLFILEELFFALVLAALSKFVAPLVFADTSFFETPQWFVGVSLLVLVHRRYF</sequence>
<evidence type="ECO:0000259" key="4">
    <source>
        <dbReference type="PROSITE" id="PS50104"/>
    </source>
</evidence>
<dbReference type="Proteomes" id="UP001642260">
    <property type="component" value="Unassembled WGS sequence"/>
</dbReference>
<evidence type="ECO:0000256" key="1">
    <source>
        <dbReference type="ARBA" id="ARBA00023027"/>
    </source>
</evidence>
<organism evidence="5 6">
    <name type="scientific">Eruca vesicaria subsp. sativa</name>
    <name type="common">Garden rocket</name>
    <name type="synonym">Eruca sativa</name>
    <dbReference type="NCBI Taxonomy" id="29727"/>
    <lineage>
        <taxon>Eukaryota</taxon>
        <taxon>Viridiplantae</taxon>
        <taxon>Streptophyta</taxon>
        <taxon>Embryophyta</taxon>
        <taxon>Tracheophyta</taxon>
        <taxon>Spermatophyta</taxon>
        <taxon>Magnoliopsida</taxon>
        <taxon>eudicotyledons</taxon>
        <taxon>Gunneridae</taxon>
        <taxon>Pentapetalae</taxon>
        <taxon>rosids</taxon>
        <taxon>malvids</taxon>
        <taxon>Brassicales</taxon>
        <taxon>Brassicaceae</taxon>
        <taxon>Brassiceae</taxon>
        <taxon>Eruca</taxon>
    </lineage>
</organism>
<evidence type="ECO:0000256" key="2">
    <source>
        <dbReference type="SAM" id="MobiDB-lite"/>
    </source>
</evidence>
<evidence type="ECO:0000256" key="3">
    <source>
        <dbReference type="SAM" id="Phobius"/>
    </source>
</evidence>
<dbReference type="EMBL" id="CAKOAT010075154">
    <property type="protein sequence ID" value="CAH8312678.1"/>
    <property type="molecule type" value="Genomic_DNA"/>
</dbReference>
<dbReference type="InterPro" id="IPR035897">
    <property type="entry name" value="Toll_tir_struct_dom_sf"/>
</dbReference>
<keyword evidence="1" id="KW-0520">NAD</keyword>
<keyword evidence="6" id="KW-1185">Reference proteome</keyword>
<dbReference type="PROSITE" id="PS50104">
    <property type="entry name" value="TIR"/>
    <property type="match status" value="1"/>
</dbReference>
<dbReference type="Pfam" id="PF01582">
    <property type="entry name" value="TIR"/>
    <property type="match status" value="1"/>
</dbReference>
<feature type="transmembrane region" description="Helical" evidence="3">
    <location>
        <begin position="235"/>
        <end position="257"/>
    </location>
</feature>
<dbReference type="SUPFAM" id="SSF52200">
    <property type="entry name" value="Toll/Interleukin receptor TIR domain"/>
    <property type="match status" value="1"/>
</dbReference>
<dbReference type="InterPro" id="IPR000157">
    <property type="entry name" value="TIR_dom"/>
</dbReference>
<proteinExistence type="predicted"/>
<dbReference type="PANTHER" id="PTHR32009:SF83">
    <property type="entry name" value="TOLL-INTERLEUKIN-RESISTANCE (TIR) DOMAIN FAMILY PROTEIN"/>
    <property type="match status" value="1"/>
</dbReference>
<evidence type="ECO:0000313" key="6">
    <source>
        <dbReference type="Proteomes" id="UP001642260"/>
    </source>
</evidence>
<dbReference type="PANTHER" id="PTHR32009">
    <property type="entry name" value="TMV RESISTANCE PROTEIN N-LIKE"/>
    <property type="match status" value="1"/>
</dbReference>
<gene>
    <name evidence="5" type="ORF">ERUC_LOCUS6271</name>
</gene>
<keyword evidence="3" id="KW-0472">Membrane</keyword>
<dbReference type="AlphaFoldDB" id="A0ABC8J3P6"/>
<comment type="caution">
    <text evidence="5">The sequence shown here is derived from an EMBL/GenBank/DDBJ whole genome shotgun (WGS) entry which is preliminary data.</text>
</comment>
<feature type="transmembrane region" description="Helical" evidence="3">
    <location>
        <begin position="39"/>
        <end position="56"/>
    </location>
</feature>
<dbReference type="FunFam" id="3.40.50.10140:FF:000007">
    <property type="entry name" value="Disease resistance protein (TIR-NBS-LRR class)"/>
    <property type="match status" value="1"/>
</dbReference>
<name>A0ABC8J3P6_ERUVS</name>